<sequence length="129" mass="13816">MLGKNIDTNIAYIGNLAPHVIRGAISAVIFLSCSFSNVLVAIIAGEEHPTPKIIGMNAFPDNPTLLITLSIKNAILAIYPLSSNKVIPKNKVNINGKNGKVPPILPITPSTINEWNHSLEFANILLIGL</sequence>
<proteinExistence type="predicted"/>
<evidence type="ECO:0000313" key="2">
    <source>
        <dbReference type="EMBL" id="MPN01158.1"/>
    </source>
</evidence>
<dbReference type="PROSITE" id="PS51257">
    <property type="entry name" value="PROKAR_LIPOPROTEIN"/>
    <property type="match status" value="1"/>
</dbReference>
<accession>A0A645EGM2</accession>
<name>A0A645EGM2_9ZZZZ</name>
<dbReference type="EMBL" id="VSSQ01047180">
    <property type="protein sequence ID" value="MPN01158.1"/>
    <property type="molecule type" value="Genomic_DNA"/>
</dbReference>
<evidence type="ECO:0000256" key="1">
    <source>
        <dbReference type="SAM" id="Phobius"/>
    </source>
</evidence>
<dbReference type="AlphaFoldDB" id="A0A645EGM2"/>
<organism evidence="2">
    <name type="scientific">bioreactor metagenome</name>
    <dbReference type="NCBI Taxonomy" id="1076179"/>
    <lineage>
        <taxon>unclassified sequences</taxon>
        <taxon>metagenomes</taxon>
        <taxon>ecological metagenomes</taxon>
    </lineage>
</organism>
<feature type="transmembrane region" description="Helical" evidence="1">
    <location>
        <begin position="64"/>
        <end position="81"/>
    </location>
</feature>
<reference evidence="2" key="1">
    <citation type="submission" date="2019-08" db="EMBL/GenBank/DDBJ databases">
        <authorList>
            <person name="Kucharzyk K."/>
            <person name="Murdoch R.W."/>
            <person name="Higgins S."/>
            <person name="Loffler F."/>
        </authorList>
    </citation>
    <scope>NUCLEOTIDE SEQUENCE</scope>
</reference>
<gene>
    <name evidence="2" type="ORF">SDC9_148361</name>
</gene>
<keyword evidence="1" id="KW-0472">Membrane</keyword>
<keyword evidence="1" id="KW-0812">Transmembrane</keyword>
<keyword evidence="1" id="KW-1133">Transmembrane helix</keyword>
<feature type="transmembrane region" description="Helical" evidence="1">
    <location>
        <begin position="20"/>
        <end position="44"/>
    </location>
</feature>
<comment type="caution">
    <text evidence="2">The sequence shown here is derived from an EMBL/GenBank/DDBJ whole genome shotgun (WGS) entry which is preliminary data.</text>
</comment>
<protein>
    <submittedName>
        <fullName evidence="2">Uncharacterized protein</fullName>
    </submittedName>
</protein>